<dbReference type="InterPro" id="IPR036497">
    <property type="entry name" value="GLTP_sf"/>
</dbReference>
<dbReference type="EMBL" id="BDSP01000219">
    <property type="protein sequence ID" value="GAX25057.1"/>
    <property type="molecule type" value="Genomic_DNA"/>
</dbReference>
<gene>
    <name evidence="3" type="ORF">FisN_10Lu261</name>
</gene>
<dbReference type="GO" id="GO:1902388">
    <property type="term" value="F:ceramide 1-phosphate transfer activity"/>
    <property type="evidence" value="ECO:0007669"/>
    <property type="project" value="TreeGrafter"/>
</dbReference>
<sequence length="276" mass="31197">MTRRTLKRSFIFSAATIAVSLLLLEPTTSAAVGLLTRKKSPSMDNANLRHANGEHFLLSTSEYQTPMAFLADEFEGVLEGNDIVVPRLLQACKKLEETMRFLGQTSTANDFHGNVEKVEQLLQQAPAESRNTMYALLSYEKSLGIHPPSDGLKRRLKDPSAAMGLLWIERSLSFNHAMYKEVLRKAEPVKAAMNAYQTVLEPFHSWTLRKLTTASIQHTTPAREQLFAQLAGNRSEDPILMATQNDLCRLLNNLGPLIRRWRETFQELDLDDNRKV</sequence>
<dbReference type="OrthoDB" id="45931at2759"/>
<dbReference type="Gene3D" id="1.10.3520.10">
    <property type="entry name" value="Glycolipid transfer protein"/>
    <property type="match status" value="1"/>
</dbReference>
<dbReference type="SUPFAM" id="SSF110004">
    <property type="entry name" value="Glycolipid transfer protein, GLTP"/>
    <property type="match status" value="1"/>
</dbReference>
<organism evidence="3 4">
    <name type="scientific">Fistulifera solaris</name>
    <name type="common">Oleaginous diatom</name>
    <dbReference type="NCBI Taxonomy" id="1519565"/>
    <lineage>
        <taxon>Eukaryota</taxon>
        <taxon>Sar</taxon>
        <taxon>Stramenopiles</taxon>
        <taxon>Ochrophyta</taxon>
        <taxon>Bacillariophyta</taxon>
        <taxon>Bacillariophyceae</taxon>
        <taxon>Bacillariophycidae</taxon>
        <taxon>Naviculales</taxon>
        <taxon>Naviculaceae</taxon>
        <taxon>Fistulifera</taxon>
    </lineage>
</organism>
<protein>
    <recommendedName>
        <fullName evidence="2">Glycolipid transfer protein domain-containing protein</fullName>
    </recommendedName>
</protein>
<comment type="caution">
    <text evidence="3">The sequence shown here is derived from an EMBL/GenBank/DDBJ whole genome shotgun (WGS) entry which is preliminary data.</text>
</comment>
<feature type="signal peptide" evidence="1">
    <location>
        <begin position="1"/>
        <end position="30"/>
    </location>
</feature>
<reference evidence="3 4" key="1">
    <citation type="journal article" date="2015" name="Plant Cell">
        <title>Oil accumulation by the oleaginous diatom Fistulifera solaris as revealed by the genome and transcriptome.</title>
        <authorList>
            <person name="Tanaka T."/>
            <person name="Maeda Y."/>
            <person name="Veluchamy A."/>
            <person name="Tanaka M."/>
            <person name="Abida H."/>
            <person name="Marechal E."/>
            <person name="Bowler C."/>
            <person name="Muto M."/>
            <person name="Sunaga Y."/>
            <person name="Tanaka M."/>
            <person name="Yoshino T."/>
            <person name="Taniguchi T."/>
            <person name="Fukuda Y."/>
            <person name="Nemoto M."/>
            <person name="Matsumoto M."/>
            <person name="Wong P.S."/>
            <person name="Aburatani S."/>
            <person name="Fujibuchi W."/>
        </authorList>
    </citation>
    <scope>NUCLEOTIDE SEQUENCE [LARGE SCALE GENOMIC DNA]</scope>
    <source>
        <strain evidence="3 4">JPCC DA0580</strain>
    </source>
</reference>
<accession>A0A1Z5KFR7</accession>
<evidence type="ECO:0000313" key="4">
    <source>
        <dbReference type="Proteomes" id="UP000198406"/>
    </source>
</evidence>
<dbReference type="Proteomes" id="UP000198406">
    <property type="component" value="Unassembled WGS sequence"/>
</dbReference>
<feature type="chain" id="PRO_5013232871" description="Glycolipid transfer protein domain-containing protein" evidence="1">
    <location>
        <begin position="31"/>
        <end position="276"/>
    </location>
</feature>
<dbReference type="GO" id="GO:0016020">
    <property type="term" value="C:membrane"/>
    <property type="evidence" value="ECO:0007669"/>
    <property type="project" value="TreeGrafter"/>
</dbReference>
<dbReference type="Pfam" id="PF08718">
    <property type="entry name" value="GLTP"/>
    <property type="match status" value="1"/>
</dbReference>
<feature type="domain" description="Glycolipid transfer protein" evidence="2">
    <location>
        <begin position="86"/>
        <end position="231"/>
    </location>
</feature>
<evidence type="ECO:0000313" key="3">
    <source>
        <dbReference type="EMBL" id="GAX25057.1"/>
    </source>
</evidence>
<evidence type="ECO:0000256" key="1">
    <source>
        <dbReference type="SAM" id="SignalP"/>
    </source>
</evidence>
<proteinExistence type="predicted"/>
<keyword evidence="4" id="KW-1185">Reference proteome</keyword>
<dbReference type="PANTHER" id="PTHR10219:SF43">
    <property type="entry name" value="GLYCOLIPID TRANSFER PROTEIN DOMAIN-CONTAINING PROTEIN"/>
    <property type="match status" value="1"/>
</dbReference>
<dbReference type="InterPro" id="IPR014830">
    <property type="entry name" value="Glycolipid_transfer_prot_dom"/>
</dbReference>
<dbReference type="AlphaFoldDB" id="A0A1Z5KFR7"/>
<keyword evidence="1" id="KW-0732">Signal</keyword>
<dbReference type="PANTHER" id="PTHR10219">
    <property type="entry name" value="GLYCOLIPID TRANSFER PROTEIN-RELATED"/>
    <property type="match status" value="1"/>
</dbReference>
<dbReference type="GO" id="GO:1902387">
    <property type="term" value="F:ceramide 1-phosphate binding"/>
    <property type="evidence" value="ECO:0007669"/>
    <property type="project" value="TreeGrafter"/>
</dbReference>
<name>A0A1Z5KFR7_FISSO</name>
<evidence type="ECO:0000259" key="2">
    <source>
        <dbReference type="Pfam" id="PF08718"/>
    </source>
</evidence>
<dbReference type="GO" id="GO:0005829">
    <property type="term" value="C:cytosol"/>
    <property type="evidence" value="ECO:0007669"/>
    <property type="project" value="TreeGrafter"/>
</dbReference>
<dbReference type="InParanoid" id="A0A1Z5KFR7"/>